<evidence type="ECO:0000256" key="1">
    <source>
        <dbReference type="ARBA" id="ARBA00009477"/>
    </source>
</evidence>
<dbReference type="InterPro" id="IPR006143">
    <property type="entry name" value="RND_pump_MFP"/>
</dbReference>
<organism evidence="9 10">
    <name type="scientific">Atopomonas hussainii</name>
    <dbReference type="NCBI Taxonomy" id="1429083"/>
    <lineage>
        <taxon>Bacteria</taxon>
        <taxon>Pseudomonadati</taxon>
        <taxon>Pseudomonadota</taxon>
        <taxon>Gammaproteobacteria</taxon>
        <taxon>Pseudomonadales</taxon>
        <taxon>Pseudomonadaceae</taxon>
        <taxon>Atopomonas</taxon>
    </lineage>
</organism>
<feature type="chain" id="PRO_5010176380" evidence="3">
    <location>
        <begin position="22"/>
        <end position="491"/>
    </location>
</feature>
<dbReference type="InterPro" id="IPR042230">
    <property type="entry name" value="CusF_sf"/>
</dbReference>
<feature type="domain" description="CusB-like beta-barrel" evidence="7">
    <location>
        <begin position="240"/>
        <end position="316"/>
    </location>
</feature>
<dbReference type="SUPFAM" id="SSF111369">
    <property type="entry name" value="HlyD-like secretion proteins"/>
    <property type="match status" value="1"/>
</dbReference>
<dbReference type="GO" id="GO:0016020">
    <property type="term" value="C:membrane"/>
    <property type="evidence" value="ECO:0007669"/>
    <property type="project" value="InterPro"/>
</dbReference>
<dbReference type="PANTHER" id="PTHR30097">
    <property type="entry name" value="CATION EFFLUX SYSTEM PROTEIN CUSB"/>
    <property type="match status" value="1"/>
</dbReference>
<dbReference type="Gene3D" id="2.40.50.320">
    <property type="entry name" value="Copper binding periplasmic protein CusF"/>
    <property type="match status" value="1"/>
</dbReference>
<dbReference type="FunFam" id="2.40.30.170:FF:000010">
    <property type="entry name" value="Efflux RND transporter periplasmic adaptor subunit"/>
    <property type="match status" value="1"/>
</dbReference>
<dbReference type="Pfam" id="PF25919">
    <property type="entry name" value="BSH_CusB"/>
    <property type="match status" value="1"/>
</dbReference>
<dbReference type="InterPro" id="IPR058649">
    <property type="entry name" value="CzcB_C"/>
</dbReference>
<dbReference type="PANTHER" id="PTHR30097:SF15">
    <property type="entry name" value="CATION EFFLUX SYSTEM PROTEIN CUSB"/>
    <property type="match status" value="1"/>
</dbReference>
<reference evidence="9 10" key="1">
    <citation type="submission" date="2016-10" db="EMBL/GenBank/DDBJ databases">
        <authorList>
            <person name="de Groot N.N."/>
        </authorList>
    </citation>
    <scope>NUCLEOTIDE SEQUENCE [LARGE SCALE GENOMIC DNA]</scope>
    <source>
        <strain evidence="9 10">JCM 19513</strain>
    </source>
</reference>
<accession>A0A1H7KWS0</accession>
<feature type="domain" description="CusB-like barrel-sandwich hybrid" evidence="6">
    <location>
        <begin position="120"/>
        <end position="236"/>
    </location>
</feature>
<name>A0A1H7KWS0_9GAMM</name>
<evidence type="ECO:0000259" key="4">
    <source>
        <dbReference type="Pfam" id="PF19335"/>
    </source>
</evidence>
<evidence type="ECO:0000259" key="7">
    <source>
        <dbReference type="Pfam" id="PF25954"/>
    </source>
</evidence>
<dbReference type="Pfam" id="PF25975">
    <property type="entry name" value="CzcB_C"/>
    <property type="match status" value="1"/>
</dbReference>
<dbReference type="Pfam" id="PF11604">
    <property type="entry name" value="CusF_Ec"/>
    <property type="match status" value="1"/>
</dbReference>
<comment type="similarity">
    <text evidence="1">Belongs to the membrane fusion protein (MFP) (TC 8.A.1) family.</text>
</comment>
<evidence type="ECO:0000259" key="5">
    <source>
        <dbReference type="Pfam" id="PF25869"/>
    </source>
</evidence>
<feature type="domain" description="CzcB-like C-terminal circularly permuted SH3-like" evidence="8">
    <location>
        <begin position="322"/>
        <end position="382"/>
    </location>
</feature>
<evidence type="ECO:0000259" key="8">
    <source>
        <dbReference type="Pfam" id="PF25975"/>
    </source>
</evidence>
<dbReference type="Gene3D" id="6.10.140.730">
    <property type="match status" value="1"/>
</dbReference>
<dbReference type="InterPro" id="IPR058792">
    <property type="entry name" value="Beta-barrel_RND_2"/>
</dbReference>
<sequence>MSLNRIALALLASFMASAALAADPHAAHGNSAATKAEREVLYWYDPMYPQQKFDKPGKSPFMDMDLVPRYADEGGDGASVRIDPSITQNLGMRLATVERMALGGELDVVGTLQFNARDLAVVQARAEGFVERIYPHAPEDVIAAGEPLVDLLVPAWSAPQQEYLALRGLGEAELLSAARQRLRLAGLPAEMIAQLEKTGRLQSVWTVRSPLAGVIETLEVREGMTLSAGQTLARINALASVWLEVAVPEAEASTLASGQAVTARLAALPGRVLEGKIAAVLPQANQDSRTVRVRVELANPERQLRPGMTAQVRLRRDEGEALAIPSEAVIRTGRRTLVMLAEDDGRFRPLEVKLGRETRQGVEVLAGLKAGQRVVRSGQFLIDSEASLRGILAQSLEESASHGQTLHEAEASILAIEENSLLLDHGPFESLNMPGMIMGFPLADSALKQGLQVGDKVRVGVSLGDAGPTLMQIDKLSQDPHAEHENRQVQP</sequence>
<dbReference type="InterPro" id="IPR058791">
    <property type="entry name" value="3HB_CusB"/>
</dbReference>
<evidence type="ECO:0000256" key="2">
    <source>
        <dbReference type="ARBA" id="ARBA00022448"/>
    </source>
</evidence>
<keyword evidence="2" id="KW-0813">Transport</keyword>
<dbReference type="GO" id="GO:0060003">
    <property type="term" value="P:copper ion export"/>
    <property type="evidence" value="ECO:0007669"/>
    <property type="project" value="TreeGrafter"/>
</dbReference>
<dbReference type="EMBL" id="FOAS01000006">
    <property type="protein sequence ID" value="SEK91229.1"/>
    <property type="molecule type" value="Genomic_DNA"/>
</dbReference>
<dbReference type="InterPro" id="IPR021647">
    <property type="entry name" value="CusF_Ec"/>
</dbReference>
<dbReference type="NCBIfam" id="TIGR01730">
    <property type="entry name" value="RND_mfp"/>
    <property type="match status" value="1"/>
</dbReference>
<dbReference type="AlphaFoldDB" id="A0A1H7KWS0"/>
<feature type="domain" description="CusB-like three alpha-helical bundle" evidence="5">
    <location>
        <begin position="156"/>
        <end position="202"/>
    </location>
</feature>
<feature type="domain" description="Heavy metal binding" evidence="4">
    <location>
        <begin position="42"/>
        <end position="68"/>
    </location>
</feature>
<proteinExistence type="inferred from homology"/>
<evidence type="ECO:0000313" key="9">
    <source>
        <dbReference type="EMBL" id="SEK91229.1"/>
    </source>
</evidence>
<dbReference type="GO" id="GO:0022857">
    <property type="term" value="F:transmembrane transporter activity"/>
    <property type="evidence" value="ECO:0007669"/>
    <property type="project" value="InterPro"/>
</dbReference>
<evidence type="ECO:0000313" key="10">
    <source>
        <dbReference type="Proteomes" id="UP000185766"/>
    </source>
</evidence>
<dbReference type="Gene3D" id="2.40.30.170">
    <property type="match status" value="1"/>
</dbReference>
<dbReference type="GO" id="GO:0046914">
    <property type="term" value="F:transition metal ion binding"/>
    <property type="evidence" value="ECO:0007669"/>
    <property type="project" value="TreeGrafter"/>
</dbReference>
<dbReference type="Pfam" id="PF25954">
    <property type="entry name" value="Beta-barrel_RND_2"/>
    <property type="match status" value="1"/>
</dbReference>
<dbReference type="STRING" id="1429083.GCA_001885685_01035"/>
<feature type="signal peptide" evidence="3">
    <location>
        <begin position="1"/>
        <end position="21"/>
    </location>
</feature>
<dbReference type="InterPro" id="IPR058790">
    <property type="entry name" value="BSH_CusB"/>
</dbReference>
<keyword evidence="3" id="KW-0732">Signal</keyword>
<dbReference type="Pfam" id="PF19335">
    <property type="entry name" value="HMBD"/>
    <property type="match status" value="1"/>
</dbReference>
<dbReference type="Gene3D" id="2.40.420.20">
    <property type="match status" value="1"/>
</dbReference>
<dbReference type="Pfam" id="PF25869">
    <property type="entry name" value="3HB_CusB"/>
    <property type="match status" value="1"/>
</dbReference>
<dbReference type="Proteomes" id="UP000185766">
    <property type="component" value="Unassembled WGS sequence"/>
</dbReference>
<evidence type="ECO:0000259" key="6">
    <source>
        <dbReference type="Pfam" id="PF25919"/>
    </source>
</evidence>
<dbReference type="GO" id="GO:0030288">
    <property type="term" value="C:outer membrane-bounded periplasmic space"/>
    <property type="evidence" value="ECO:0007669"/>
    <property type="project" value="TreeGrafter"/>
</dbReference>
<protein>
    <submittedName>
        <fullName evidence="9">Membrane fusion protein, Cu(I)/Ag(I) efflux system</fullName>
    </submittedName>
</protein>
<dbReference type="InterPro" id="IPR045800">
    <property type="entry name" value="HMBD"/>
</dbReference>
<dbReference type="RefSeq" id="WP_074866881.1">
    <property type="nucleotide sequence ID" value="NZ_FOAS01000006.1"/>
</dbReference>
<evidence type="ECO:0000256" key="3">
    <source>
        <dbReference type="SAM" id="SignalP"/>
    </source>
</evidence>
<keyword evidence="10" id="KW-1185">Reference proteome</keyword>
<dbReference type="InterPro" id="IPR051909">
    <property type="entry name" value="MFP_Cation_Efflux"/>
</dbReference>
<gene>
    <name evidence="9" type="ORF">SAMN05216214_106106</name>
</gene>
<dbReference type="GO" id="GO:0015679">
    <property type="term" value="P:plasma membrane copper ion transport"/>
    <property type="evidence" value="ECO:0007669"/>
    <property type="project" value="TreeGrafter"/>
</dbReference>